<feature type="domain" description="ShKT" evidence="2">
    <location>
        <begin position="32"/>
        <end position="71"/>
    </location>
</feature>
<organism evidence="3 4">
    <name type="scientific">Toxocara canis</name>
    <name type="common">Canine roundworm</name>
    <dbReference type="NCBI Taxonomy" id="6265"/>
    <lineage>
        <taxon>Eukaryota</taxon>
        <taxon>Metazoa</taxon>
        <taxon>Ecdysozoa</taxon>
        <taxon>Nematoda</taxon>
        <taxon>Chromadorea</taxon>
        <taxon>Rhabditida</taxon>
        <taxon>Spirurina</taxon>
        <taxon>Ascaridomorpha</taxon>
        <taxon>Ascaridoidea</taxon>
        <taxon>Toxocaridae</taxon>
        <taxon>Toxocara</taxon>
    </lineage>
</organism>
<feature type="non-terminal residue" evidence="3">
    <location>
        <position position="1"/>
    </location>
</feature>
<dbReference type="InterPro" id="IPR003582">
    <property type="entry name" value="ShKT_dom"/>
</dbReference>
<accession>A0A0B2VZ26</accession>
<dbReference type="AlphaFoldDB" id="A0A0B2VZ26"/>
<dbReference type="PANTHER" id="PTHR21724:SF109">
    <property type="entry name" value="SHKT DOMAIN-CONTAINING PROTEIN"/>
    <property type="match status" value="1"/>
</dbReference>
<evidence type="ECO:0000313" key="4">
    <source>
        <dbReference type="Proteomes" id="UP000031036"/>
    </source>
</evidence>
<dbReference type="SMART" id="SM00254">
    <property type="entry name" value="ShKT"/>
    <property type="match status" value="2"/>
</dbReference>
<evidence type="ECO:0000259" key="2">
    <source>
        <dbReference type="PROSITE" id="PS51670"/>
    </source>
</evidence>
<dbReference type="OrthoDB" id="291007at2759"/>
<evidence type="ECO:0000256" key="1">
    <source>
        <dbReference type="PROSITE-ProRule" id="PRU01005"/>
    </source>
</evidence>
<evidence type="ECO:0000313" key="3">
    <source>
        <dbReference type="EMBL" id="KHN86602.1"/>
    </source>
</evidence>
<dbReference type="PANTHER" id="PTHR21724">
    <property type="entry name" value="SHKT DOMAIN-CONTAINING PROTEIN"/>
    <property type="match status" value="1"/>
</dbReference>
<feature type="domain" description="ShKT" evidence="2">
    <location>
        <begin position="73"/>
        <end position="107"/>
    </location>
</feature>
<gene>
    <name evidence="3" type="primary">TES-26</name>
    <name evidence="3" type="ORF">Tcan_01235</name>
</gene>
<name>A0A0B2VZ26_TOXCA</name>
<feature type="non-terminal residue" evidence="3">
    <location>
        <position position="107"/>
    </location>
</feature>
<comment type="caution">
    <text evidence="1">Lacks conserved residue(s) required for the propagation of feature annotation.</text>
</comment>
<dbReference type="EMBL" id="JPKZ01000562">
    <property type="protein sequence ID" value="KHN86602.1"/>
    <property type="molecule type" value="Genomic_DNA"/>
</dbReference>
<protein>
    <submittedName>
        <fullName evidence="3">26 kDa secreted antigen</fullName>
    </submittedName>
</protein>
<keyword evidence="1" id="KW-1015">Disulfide bond</keyword>
<sequence length="107" mass="12100">SKSCAPLPLCFVQPYSRAIQSRCRRTCNVCGCRDNANDCAALLSYCLDPRYQPVFRTRTIQSRCRRTCNVCGCRDNANDCAAMVSYCLDPRYQPVFRSRCALTCGFC</sequence>
<feature type="disulfide bond" evidence="1">
    <location>
        <begin position="73"/>
        <end position="107"/>
    </location>
</feature>
<reference evidence="3 4" key="1">
    <citation type="submission" date="2014-11" db="EMBL/GenBank/DDBJ databases">
        <title>Genetic blueprint of the zoonotic pathogen Toxocara canis.</title>
        <authorList>
            <person name="Zhu X.-Q."/>
            <person name="Korhonen P.K."/>
            <person name="Cai H."/>
            <person name="Young N.D."/>
            <person name="Nejsum P."/>
            <person name="von Samson-Himmelstjerna G."/>
            <person name="Boag P.R."/>
            <person name="Tan P."/>
            <person name="Li Q."/>
            <person name="Min J."/>
            <person name="Yang Y."/>
            <person name="Wang X."/>
            <person name="Fang X."/>
            <person name="Hall R.S."/>
            <person name="Hofmann A."/>
            <person name="Sternberg P.W."/>
            <person name="Jex A.R."/>
            <person name="Gasser R.B."/>
        </authorList>
    </citation>
    <scope>NUCLEOTIDE SEQUENCE [LARGE SCALE GENOMIC DNA]</scope>
    <source>
        <strain evidence="3">PN_DK_2014</strain>
    </source>
</reference>
<dbReference type="Gene3D" id="1.10.10.1870">
    <property type="entry name" value="ShTK domain-like"/>
    <property type="match status" value="2"/>
</dbReference>
<keyword evidence="4" id="KW-1185">Reference proteome</keyword>
<dbReference type="Proteomes" id="UP000031036">
    <property type="component" value="Unassembled WGS sequence"/>
</dbReference>
<comment type="caution">
    <text evidence="3">The sequence shown here is derived from an EMBL/GenBank/DDBJ whole genome shotgun (WGS) entry which is preliminary data.</text>
</comment>
<proteinExistence type="predicted"/>
<dbReference type="PROSITE" id="PS51670">
    <property type="entry name" value="SHKT"/>
    <property type="match status" value="2"/>
</dbReference>
<dbReference type="Pfam" id="PF01549">
    <property type="entry name" value="ShK"/>
    <property type="match status" value="3"/>
</dbReference>